<feature type="compositionally biased region" description="Basic and acidic residues" evidence="1">
    <location>
        <begin position="137"/>
        <end position="147"/>
    </location>
</feature>
<evidence type="ECO:0000313" key="4">
    <source>
        <dbReference type="WBParaSite" id="MhA1_Contig913.frz3.gene8"/>
    </source>
</evidence>
<protein>
    <submittedName>
        <fullName evidence="4">FZ domain-containing protein</fullName>
    </submittedName>
</protein>
<keyword evidence="2" id="KW-0812">Transmembrane</keyword>
<organism evidence="3 4">
    <name type="scientific">Meloidogyne hapla</name>
    <name type="common">Root-knot nematode worm</name>
    <dbReference type="NCBI Taxonomy" id="6305"/>
    <lineage>
        <taxon>Eukaryota</taxon>
        <taxon>Metazoa</taxon>
        <taxon>Ecdysozoa</taxon>
        <taxon>Nematoda</taxon>
        <taxon>Chromadorea</taxon>
        <taxon>Rhabditida</taxon>
        <taxon>Tylenchina</taxon>
        <taxon>Tylenchomorpha</taxon>
        <taxon>Tylenchoidea</taxon>
        <taxon>Meloidogynidae</taxon>
        <taxon>Meloidogyninae</taxon>
        <taxon>Meloidogyne</taxon>
    </lineage>
</organism>
<keyword evidence="3" id="KW-1185">Reference proteome</keyword>
<proteinExistence type="predicted"/>
<dbReference type="WBParaSite" id="MhA1_Contig913.frz3.gene8">
    <property type="protein sequence ID" value="MhA1_Contig913.frz3.gene8"/>
    <property type="gene ID" value="MhA1_Contig913.frz3.gene8"/>
</dbReference>
<evidence type="ECO:0000256" key="2">
    <source>
        <dbReference type="SAM" id="Phobius"/>
    </source>
</evidence>
<evidence type="ECO:0000313" key="3">
    <source>
        <dbReference type="Proteomes" id="UP000095281"/>
    </source>
</evidence>
<evidence type="ECO:0000256" key="1">
    <source>
        <dbReference type="SAM" id="MobiDB-lite"/>
    </source>
</evidence>
<sequence>MIINKKWNNNKLIKLLFILFTTKYIILIKGLPQDLDSFLEKLFETPECESFISDSSFLAVATIECTPFKCNFPHQLCMRPSNQYQNEAANNCRELPEKCLIAANGGKPLELKTTIKQLIQLNNTTTPSTTTLISRPGNREGQMKPQA</sequence>
<feature type="region of interest" description="Disordered" evidence="1">
    <location>
        <begin position="126"/>
        <end position="147"/>
    </location>
</feature>
<reference evidence="4" key="1">
    <citation type="submission" date="2016-11" db="UniProtKB">
        <authorList>
            <consortium name="WormBaseParasite"/>
        </authorList>
    </citation>
    <scope>IDENTIFICATION</scope>
</reference>
<keyword evidence="2" id="KW-1133">Transmembrane helix</keyword>
<accession>A0A1I8C171</accession>
<dbReference type="Proteomes" id="UP000095281">
    <property type="component" value="Unplaced"/>
</dbReference>
<feature type="transmembrane region" description="Helical" evidence="2">
    <location>
        <begin position="12"/>
        <end position="31"/>
    </location>
</feature>
<keyword evidence="2" id="KW-0472">Membrane</keyword>
<dbReference type="AlphaFoldDB" id="A0A1I8C171"/>
<name>A0A1I8C171_MELHA</name>